<keyword evidence="4" id="KW-1185">Reference proteome</keyword>
<keyword evidence="2" id="KW-0812">Transmembrane</keyword>
<evidence type="ECO:0000256" key="2">
    <source>
        <dbReference type="SAM" id="Phobius"/>
    </source>
</evidence>
<dbReference type="EMBL" id="JARK01001521">
    <property type="protein sequence ID" value="EYB93180.1"/>
    <property type="molecule type" value="Genomic_DNA"/>
</dbReference>
<protein>
    <submittedName>
        <fullName evidence="3">Uncharacterized protein</fullName>
    </submittedName>
</protein>
<feature type="transmembrane region" description="Helical" evidence="2">
    <location>
        <begin position="217"/>
        <end position="237"/>
    </location>
</feature>
<evidence type="ECO:0000256" key="1">
    <source>
        <dbReference type="SAM" id="MobiDB-lite"/>
    </source>
</evidence>
<keyword evidence="2" id="KW-0472">Membrane</keyword>
<dbReference type="Proteomes" id="UP000024635">
    <property type="component" value="Unassembled WGS sequence"/>
</dbReference>
<proteinExistence type="predicted"/>
<sequence length="274" mass="31439">MTVAHFKIRVVQGYYHWQQYNMQYQIHSVGYVTSWIIMHGWNAREFVLFSVLIAVTRQIGVLVEHFNFRSSERTNFSCSRIHNITIEDTLLDDWHCIGGALAKYNQPGMWVITKGSLAVATEEDHISLVIAYTDDNIQASFDLGDTIHERMESSAVFYLEIVRRREKGSITPTFIPFDDKGQLATEPPRRMTAVNVTMSYFLYADEPSPTNNRWTKLTLLIAVVVEGLIIVVLLVSVCTCCCKWDRPDHNEVEMLERQNPPTEARSACESQLVE</sequence>
<gene>
    <name evidence="3" type="primary">Acey_s0185.g1030</name>
    <name evidence="3" type="ORF">Y032_0185g1030</name>
</gene>
<organism evidence="3 4">
    <name type="scientific">Ancylostoma ceylanicum</name>
    <dbReference type="NCBI Taxonomy" id="53326"/>
    <lineage>
        <taxon>Eukaryota</taxon>
        <taxon>Metazoa</taxon>
        <taxon>Ecdysozoa</taxon>
        <taxon>Nematoda</taxon>
        <taxon>Chromadorea</taxon>
        <taxon>Rhabditida</taxon>
        <taxon>Rhabditina</taxon>
        <taxon>Rhabditomorpha</taxon>
        <taxon>Strongyloidea</taxon>
        <taxon>Ancylostomatidae</taxon>
        <taxon>Ancylostomatinae</taxon>
        <taxon>Ancylostoma</taxon>
    </lineage>
</organism>
<dbReference type="OrthoDB" id="10544998at2759"/>
<feature type="region of interest" description="Disordered" evidence="1">
    <location>
        <begin position="255"/>
        <end position="274"/>
    </location>
</feature>
<dbReference type="AlphaFoldDB" id="A0A016SRJ6"/>
<evidence type="ECO:0000313" key="3">
    <source>
        <dbReference type="EMBL" id="EYB93180.1"/>
    </source>
</evidence>
<reference evidence="4" key="1">
    <citation type="journal article" date="2015" name="Nat. Genet.">
        <title>The genome and transcriptome of the zoonotic hookworm Ancylostoma ceylanicum identify infection-specific gene families.</title>
        <authorList>
            <person name="Schwarz E.M."/>
            <person name="Hu Y."/>
            <person name="Antoshechkin I."/>
            <person name="Miller M.M."/>
            <person name="Sternberg P.W."/>
            <person name="Aroian R.V."/>
        </authorList>
    </citation>
    <scope>NUCLEOTIDE SEQUENCE</scope>
    <source>
        <strain evidence="4">HY135</strain>
    </source>
</reference>
<name>A0A016SRJ6_9BILA</name>
<accession>A0A016SRJ6</accession>
<comment type="caution">
    <text evidence="3">The sequence shown here is derived from an EMBL/GenBank/DDBJ whole genome shotgun (WGS) entry which is preliminary data.</text>
</comment>
<evidence type="ECO:0000313" key="4">
    <source>
        <dbReference type="Proteomes" id="UP000024635"/>
    </source>
</evidence>
<keyword evidence="2" id="KW-1133">Transmembrane helix</keyword>